<dbReference type="EMBL" id="KV429106">
    <property type="protein sequence ID" value="KZT65416.1"/>
    <property type="molecule type" value="Genomic_DNA"/>
</dbReference>
<feature type="compositionally biased region" description="Low complexity" evidence="1">
    <location>
        <begin position="1"/>
        <end position="13"/>
    </location>
</feature>
<keyword evidence="3" id="KW-1185">Reference proteome</keyword>
<dbReference type="Proteomes" id="UP000076727">
    <property type="component" value="Unassembled WGS sequence"/>
</dbReference>
<sequence length="150" mass="16062">MSSTVTPRCSSPTRRPPRRSATHTLPLTARRIRLCARSPSQPRTTAIKQRLCRPCPRQRNIVSAPRPTGASAVYVHLPRPVLASSVSFSFPGSRGTDPDPDPDPDLVTPSASDGAAHPCVCPSRSGLERGFASSRVLPAAFCLLPSAQRN</sequence>
<name>A0A165MA25_9APHY</name>
<dbReference type="AlphaFoldDB" id="A0A165MA25"/>
<evidence type="ECO:0000313" key="2">
    <source>
        <dbReference type="EMBL" id="KZT65416.1"/>
    </source>
</evidence>
<accession>A0A165MA25</accession>
<reference evidence="2 3" key="1">
    <citation type="journal article" date="2016" name="Mol. Biol. Evol.">
        <title>Comparative Genomics of Early-Diverging Mushroom-Forming Fungi Provides Insights into the Origins of Lignocellulose Decay Capabilities.</title>
        <authorList>
            <person name="Nagy L.G."/>
            <person name="Riley R."/>
            <person name="Tritt A."/>
            <person name="Adam C."/>
            <person name="Daum C."/>
            <person name="Floudas D."/>
            <person name="Sun H."/>
            <person name="Yadav J.S."/>
            <person name="Pangilinan J."/>
            <person name="Larsson K.H."/>
            <person name="Matsuura K."/>
            <person name="Barry K."/>
            <person name="Labutti K."/>
            <person name="Kuo R."/>
            <person name="Ohm R.A."/>
            <person name="Bhattacharya S.S."/>
            <person name="Shirouzu T."/>
            <person name="Yoshinaga Y."/>
            <person name="Martin F.M."/>
            <person name="Grigoriev I.V."/>
            <person name="Hibbett D.S."/>
        </authorList>
    </citation>
    <scope>NUCLEOTIDE SEQUENCE [LARGE SCALE GENOMIC DNA]</scope>
    <source>
        <strain evidence="2 3">L-15889</strain>
    </source>
</reference>
<proteinExistence type="predicted"/>
<evidence type="ECO:0000256" key="1">
    <source>
        <dbReference type="SAM" id="MobiDB-lite"/>
    </source>
</evidence>
<protein>
    <submittedName>
        <fullName evidence="2">Uncharacterized protein</fullName>
    </submittedName>
</protein>
<feature type="region of interest" description="Disordered" evidence="1">
    <location>
        <begin position="86"/>
        <end position="118"/>
    </location>
</feature>
<gene>
    <name evidence="2" type="ORF">DAEQUDRAFT_731472</name>
</gene>
<feature type="region of interest" description="Disordered" evidence="1">
    <location>
        <begin position="1"/>
        <end position="27"/>
    </location>
</feature>
<evidence type="ECO:0000313" key="3">
    <source>
        <dbReference type="Proteomes" id="UP000076727"/>
    </source>
</evidence>
<organism evidence="2 3">
    <name type="scientific">Daedalea quercina L-15889</name>
    <dbReference type="NCBI Taxonomy" id="1314783"/>
    <lineage>
        <taxon>Eukaryota</taxon>
        <taxon>Fungi</taxon>
        <taxon>Dikarya</taxon>
        <taxon>Basidiomycota</taxon>
        <taxon>Agaricomycotina</taxon>
        <taxon>Agaricomycetes</taxon>
        <taxon>Polyporales</taxon>
        <taxon>Fomitopsis</taxon>
    </lineage>
</organism>